<keyword evidence="4" id="KW-1185">Reference proteome</keyword>
<feature type="signal peptide" evidence="2">
    <location>
        <begin position="1"/>
        <end position="35"/>
    </location>
</feature>
<keyword evidence="2" id="KW-0732">Signal</keyword>
<gene>
    <name evidence="3" type="ORF">ANANG_G00026000</name>
</gene>
<dbReference type="Proteomes" id="UP001044222">
    <property type="component" value="Unassembled WGS sequence"/>
</dbReference>
<feature type="region of interest" description="Disordered" evidence="1">
    <location>
        <begin position="113"/>
        <end position="146"/>
    </location>
</feature>
<dbReference type="EMBL" id="JAFIRN010000001">
    <property type="protein sequence ID" value="KAG5858052.1"/>
    <property type="molecule type" value="Genomic_DNA"/>
</dbReference>
<evidence type="ECO:0000256" key="1">
    <source>
        <dbReference type="SAM" id="MobiDB-lite"/>
    </source>
</evidence>
<organism evidence="3 4">
    <name type="scientific">Anguilla anguilla</name>
    <name type="common">European freshwater eel</name>
    <name type="synonym">Muraena anguilla</name>
    <dbReference type="NCBI Taxonomy" id="7936"/>
    <lineage>
        <taxon>Eukaryota</taxon>
        <taxon>Metazoa</taxon>
        <taxon>Chordata</taxon>
        <taxon>Craniata</taxon>
        <taxon>Vertebrata</taxon>
        <taxon>Euteleostomi</taxon>
        <taxon>Actinopterygii</taxon>
        <taxon>Neopterygii</taxon>
        <taxon>Teleostei</taxon>
        <taxon>Anguilliformes</taxon>
        <taxon>Anguillidae</taxon>
        <taxon>Anguilla</taxon>
    </lineage>
</organism>
<accession>A0A9D3N2E3</accession>
<proteinExistence type="predicted"/>
<protein>
    <submittedName>
        <fullName evidence="3">Uncharacterized protein</fullName>
    </submittedName>
</protein>
<evidence type="ECO:0000256" key="2">
    <source>
        <dbReference type="SAM" id="SignalP"/>
    </source>
</evidence>
<reference evidence="3" key="1">
    <citation type="submission" date="2021-01" db="EMBL/GenBank/DDBJ databases">
        <title>A chromosome-scale assembly of European eel, Anguilla anguilla.</title>
        <authorList>
            <person name="Henkel C."/>
            <person name="Jong-Raadsen S.A."/>
            <person name="Dufour S."/>
            <person name="Weltzien F.-A."/>
            <person name="Palstra A.P."/>
            <person name="Pelster B."/>
            <person name="Spaink H.P."/>
            <person name="Van Den Thillart G.E."/>
            <person name="Jansen H."/>
            <person name="Zahm M."/>
            <person name="Klopp C."/>
            <person name="Cedric C."/>
            <person name="Louis A."/>
            <person name="Berthelot C."/>
            <person name="Parey E."/>
            <person name="Roest Crollius H."/>
            <person name="Montfort J."/>
            <person name="Robinson-Rechavi M."/>
            <person name="Bucao C."/>
            <person name="Bouchez O."/>
            <person name="Gislard M."/>
            <person name="Lluch J."/>
            <person name="Milhes M."/>
            <person name="Lampietro C."/>
            <person name="Lopez Roques C."/>
            <person name="Donnadieu C."/>
            <person name="Braasch I."/>
            <person name="Desvignes T."/>
            <person name="Postlethwait J."/>
            <person name="Bobe J."/>
            <person name="Guiguen Y."/>
            <person name="Dirks R."/>
        </authorList>
    </citation>
    <scope>NUCLEOTIDE SEQUENCE</scope>
    <source>
        <strain evidence="3">Tag_6206</strain>
        <tissue evidence="3">Liver</tissue>
    </source>
</reference>
<comment type="caution">
    <text evidence="3">The sequence shown here is derived from an EMBL/GenBank/DDBJ whole genome shotgun (WGS) entry which is preliminary data.</text>
</comment>
<evidence type="ECO:0000313" key="4">
    <source>
        <dbReference type="Proteomes" id="UP001044222"/>
    </source>
</evidence>
<dbReference type="AlphaFoldDB" id="A0A9D3N2E3"/>
<sequence length="146" mass="16183">MNSPWPFLMSQRGSFVCVCVCVLFVCMCACVCVCARMCCVCVVCVCVCVCVHACMCVVCTYVCVCVCVCVVCVCVCINHRVHFCFNINNIYFVRTPTRMRPGCEYLSVYSTEPGRKDWQCKSKSPQSDRNTSSVLSASESPPAQVN</sequence>
<feature type="chain" id="PRO_5038712741" evidence="2">
    <location>
        <begin position="36"/>
        <end position="146"/>
    </location>
</feature>
<feature type="compositionally biased region" description="Polar residues" evidence="1">
    <location>
        <begin position="121"/>
        <end position="146"/>
    </location>
</feature>
<evidence type="ECO:0000313" key="3">
    <source>
        <dbReference type="EMBL" id="KAG5858052.1"/>
    </source>
</evidence>
<name>A0A9D3N2E3_ANGAN</name>